<keyword evidence="1" id="KW-1133">Transmembrane helix</keyword>
<comment type="caution">
    <text evidence="2">The sequence shown here is derived from an EMBL/GenBank/DDBJ whole genome shotgun (WGS) entry which is preliminary data.</text>
</comment>
<evidence type="ECO:0000313" key="2">
    <source>
        <dbReference type="EMBL" id="EEU95329.1"/>
    </source>
</evidence>
<accession>C7H9K4</accession>
<feature type="transmembrane region" description="Helical" evidence="1">
    <location>
        <begin position="41"/>
        <end position="60"/>
    </location>
</feature>
<dbReference type="AlphaFoldDB" id="C7H9K4"/>
<keyword evidence="1" id="KW-0472">Membrane</keyword>
<proteinExistence type="predicted"/>
<dbReference type="EMBL" id="ACOP02000081">
    <property type="protein sequence ID" value="EEU95329.1"/>
    <property type="molecule type" value="Genomic_DNA"/>
</dbReference>
<sequence length="63" mass="6804">MPVVAFIKAYSGQKARDVEPTEAKSAPSGSALPFGGALLNFILRLLLTMIESCVMILYGIKQF</sequence>
<dbReference type="STRING" id="411483.FAEPRAA2165_03006"/>
<name>C7H9K4_FAED2</name>
<dbReference type="HOGENOM" id="CLU_2879214_0_0_9"/>
<protein>
    <submittedName>
        <fullName evidence="2">Uncharacterized protein</fullName>
    </submittedName>
</protein>
<dbReference type="Proteomes" id="UP000004619">
    <property type="component" value="Unassembled WGS sequence"/>
</dbReference>
<keyword evidence="3" id="KW-1185">Reference proteome</keyword>
<evidence type="ECO:0000256" key="1">
    <source>
        <dbReference type="SAM" id="Phobius"/>
    </source>
</evidence>
<dbReference type="PATRIC" id="fig|411483.3.peg.2381"/>
<reference evidence="2" key="1">
    <citation type="submission" date="2009-08" db="EMBL/GenBank/DDBJ databases">
        <authorList>
            <person name="Weinstock G."/>
            <person name="Sodergren E."/>
            <person name="Clifton S."/>
            <person name="Fulton L."/>
            <person name="Fulton B."/>
            <person name="Courtney L."/>
            <person name="Fronick C."/>
            <person name="Harrison M."/>
            <person name="Strong C."/>
            <person name="Farmer C."/>
            <person name="Delahaunty K."/>
            <person name="Markovic C."/>
            <person name="Hall O."/>
            <person name="Minx P."/>
            <person name="Tomlinson C."/>
            <person name="Mitreva M."/>
            <person name="Nelson J."/>
            <person name="Hou S."/>
            <person name="Wollam A."/>
            <person name="Pepin K.H."/>
            <person name="Johnson M."/>
            <person name="Bhonagiri V."/>
            <person name="Nash W.E."/>
            <person name="Warren W."/>
            <person name="Chinwalla A."/>
            <person name="Mardis E.R."/>
            <person name="Wilson R.K."/>
        </authorList>
    </citation>
    <scope>NUCLEOTIDE SEQUENCE [LARGE SCALE GENOMIC DNA]</scope>
    <source>
        <strain evidence="2">A2-165</strain>
    </source>
</reference>
<keyword evidence="1" id="KW-0812">Transmembrane</keyword>
<organism evidence="2 3">
    <name type="scientific">Faecalibacterium duncaniae (strain DSM 17677 / JCM 31915 / A2-165)</name>
    <name type="common">Faecalibacterium prausnitzii</name>
    <dbReference type="NCBI Taxonomy" id="411483"/>
    <lineage>
        <taxon>Bacteria</taxon>
        <taxon>Bacillati</taxon>
        <taxon>Bacillota</taxon>
        <taxon>Clostridia</taxon>
        <taxon>Eubacteriales</taxon>
        <taxon>Oscillospiraceae</taxon>
        <taxon>Faecalibacterium</taxon>
    </lineage>
</organism>
<evidence type="ECO:0000313" key="3">
    <source>
        <dbReference type="Proteomes" id="UP000004619"/>
    </source>
</evidence>
<gene>
    <name evidence="2" type="ORF">FAEPRAA2165_03006</name>
</gene>